<dbReference type="EMBL" id="CAJOBJ010349373">
    <property type="protein sequence ID" value="CAF5206123.1"/>
    <property type="molecule type" value="Genomic_DNA"/>
</dbReference>
<dbReference type="GO" id="GO:0004553">
    <property type="term" value="F:hydrolase activity, hydrolyzing O-glycosyl compounds"/>
    <property type="evidence" value="ECO:0007669"/>
    <property type="project" value="InterPro"/>
</dbReference>
<dbReference type="SUPFAM" id="SSF75005">
    <property type="entry name" value="Arabinanase/levansucrase/invertase"/>
    <property type="match status" value="1"/>
</dbReference>
<protein>
    <submittedName>
        <fullName evidence="5">Uncharacterized protein</fullName>
    </submittedName>
</protein>
<feature type="chain" id="PRO_5036412715" evidence="4">
    <location>
        <begin position="18"/>
        <end position="249"/>
    </location>
</feature>
<sequence>MNFVWILLTSSFWLVSSKKVVISNVLSRLDVDGNFVNAHDGCLVKFDNTYFMYGTVYGECHQSTTTCDGVCGYRNNTFALYISSDLVNWTLISNNIVPEVTKDNYYINYWIPNVGYNHRTKQYVMIYWSSRYGFKNSLVALAVSSTPFGPFVNVPPLEMQGAKVISETTNLFVDDDNTAYVRYHAHDEPWRHVVEKLSPDWMTTTGQFSVIFQKVGFPSYGVGGMFKRKGIYYTMLSYDCCFCQWGSDA</sequence>
<keyword evidence="2" id="KW-0378">Hydrolase</keyword>
<comment type="caution">
    <text evidence="5">The sequence shown here is derived from an EMBL/GenBank/DDBJ whole genome shotgun (WGS) entry which is preliminary data.</text>
</comment>
<dbReference type="Proteomes" id="UP000663855">
    <property type="component" value="Unassembled WGS sequence"/>
</dbReference>
<dbReference type="Proteomes" id="UP000681967">
    <property type="component" value="Unassembled WGS sequence"/>
</dbReference>
<proteinExistence type="inferred from homology"/>
<comment type="similarity">
    <text evidence="1">Belongs to the glycosyl hydrolase 43 family.</text>
</comment>
<dbReference type="AlphaFoldDB" id="A0A816C860"/>
<dbReference type="PANTHER" id="PTHR22925:SF3">
    <property type="entry name" value="GLYCOSYL HYDROLASE FAMILY PROTEIN 43"/>
    <property type="match status" value="1"/>
</dbReference>
<dbReference type="GO" id="GO:0005975">
    <property type="term" value="P:carbohydrate metabolic process"/>
    <property type="evidence" value="ECO:0007669"/>
    <property type="project" value="InterPro"/>
</dbReference>
<dbReference type="PANTHER" id="PTHR22925">
    <property type="entry name" value="GLYCOSYL HYDROLASE 43 FAMILY MEMBER"/>
    <property type="match status" value="1"/>
</dbReference>
<dbReference type="InterPro" id="IPR006710">
    <property type="entry name" value="Glyco_hydro_43"/>
</dbReference>
<dbReference type="Gene3D" id="2.115.10.20">
    <property type="entry name" value="Glycosyl hydrolase domain, family 43"/>
    <property type="match status" value="1"/>
</dbReference>
<evidence type="ECO:0000313" key="7">
    <source>
        <dbReference type="EMBL" id="CAF5206123.1"/>
    </source>
</evidence>
<dbReference type="EMBL" id="CAJOBH010250266">
    <property type="protein sequence ID" value="CAF5136567.1"/>
    <property type="molecule type" value="Genomic_DNA"/>
</dbReference>
<gene>
    <name evidence="6" type="ORF">BYL167_LOCUS69421</name>
    <name evidence="5" type="ORF">CJN711_LOCUS37962</name>
    <name evidence="7" type="ORF">GIL414_LOCUS78198</name>
</gene>
<organism evidence="5 8">
    <name type="scientific">Rotaria magnacalcarata</name>
    <dbReference type="NCBI Taxonomy" id="392030"/>
    <lineage>
        <taxon>Eukaryota</taxon>
        <taxon>Metazoa</taxon>
        <taxon>Spiralia</taxon>
        <taxon>Gnathifera</taxon>
        <taxon>Rotifera</taxon>
        <taxon>Eurotatoria</taxon>
        <taxon>Bdelloidea</taxon>
        <taxon>Philodinida</taxon>
        <taxon>Philodinidae</taxon>
        <taxon>Rotaria</taxon>
    </lineage>
</organism>
<dbReference type="InterPro" id="IPR023296">
    <property type="entry name" value="Glyco_hydro_beta-prop_sf"/>
</dbReference>
<dbReference type="Pfam" id="PF04616">
    <property type="entry name" value="Glyco_hydro_43"/>
    <property type="match status" value="1"/>
</dbReference>
<reference evidence="5" key="1">
    <citation type="submission" date="2021-02" db="EMBL/GenBank/DDBJ databases">
        <authorList>
            <person name="Nowell W R."/>
        </authorList>
    </citation>
    <scope>NUCLEOTIDE SEQUENCE</scope>
</reference>
<evidence type="ECO:0000256" key="3">
    <source>
        <dbReference type="ARBA" id="ARBA00023295"/>
    </source>
</evidence>
<dbReference type="EMBL" id="CAJNOV010018569">
    <property type="protein sequence ID" value="CAF1621317.1"/>
    <property type="molecule type" value="Genomic_DNA"/>
</dbReference>
<keyword evidence="3" id="KW-0326">Glycosidase</keyword>
<evidence type="ECO:0000313" key="6">
    <source>
        <dbReference type="EMBL" id="CAF5136567.1"/>
    </source>
</evidence>
<evidence type="ECO:0000313" key="8">
    <source>
        <dbReference type="Proteomes" id="UP000663855"/>
    </source>
</evidence>
<accession>A0A816C860</accession>
<evidence type="ECO:0000256" key="2">
    <source>
        <dbReference type="ARBA" id="ARBA00022801"/>
    </source>
</evidence>
<evidence type="ECO:0000313" key="5">
    <source>
        <dbReference type="EMBL" id="CAF1621317.1"/>
    </source>
</evidence>
<keyword evidence="4" id="KW-0732">Signal</keyword>
<name>A0A816C860_9BILA</name>
<evidence type="ECO:0000256" key="4">
    <source>
        <dbReference type="SAM" id="SignalP"/>
    </source>
</evidence>
<evidence type="ECO:0000256" key="1">
    <source>
        <dbReference type="ARBA" id="ARBA00009865"/>
    </source>
</evidence>
<feature type="signal peptide" evidence="4">
    <location>
        <begin position="1"/>
        <end position="17"/>
    </location>
</feature>
<dbReference type="Proteomes" id="UP000681720">
    <property type="component" value="Unassembled WGS sequence"/>
</dbReference>